<dbReference type="AlphaFoldDB" id="A0A319EF55"/>
<evidence type="ECO:0000313" key="2">
    <source>
        <dbReference type="Proteomes" id="UP000248423"/>
    </source>
</evidence>
<dbReference type="Proteomes" id="UP000248423">
    <property type="component" value="Unassembled WGS sequence"/>
</dbReference>
<evidence type="ECO:0000313" key="1">
    <source>
        <dbReference type="EMBL" id="PYI08857.1"/>
    </source>
</evidence>
<dbReference type="EMBL" id="KZ826332">
    <property type="protein sequence ID" value="PYI08857.1"/>
    <property type="molecule type" value="Genomic_DNA"/>
</dbReference>
<protein>
    <recommendedName>
        <fullName evidence="3">Velvet domain-containing protein</fullName>
    </recommendedName>
</protein>
<proteinExistence type="predicted"/>
<organism evidence="1 2">
    <name type="scientific">Aspergillus sclerotiicarbonarius (strain CBS 121057 / IBT 28362)</name>
    <dbReference type="NCBI Taxonomy" id="1448318"/>
    <lineage>
        <taxon>Eukaryota</taxon>
        <taxon>Fungi</taxon>
        <taxon>Dikarya</taxon>
        <taxon>Ascomycota</taxon>
        <taxon>Pezizomycotina</taxon>
        <taxon>Eurotiomycetes</taxon>
        <taxon>Eurotiomycetidae</taxon>
        <taxon>Eurotiales</taxon>
        <taxon>Aspergillaceae</taxon>
        <taxon>Aspergillus</taxon>
        <taxon>Aspergillus subgen. Circumdati</taxon>
    </lineage>
</organism>
<dbReference type="InterPro" id="IPR038491">
    <property type="entry name" value="Velvet_dom_sf"/>
</dbReference>
<name>A0A319EF55_ASPSB</name>
<accession>A0A319EF55</accession>
<keyword evidence="2" id="KW-1185">Reference proteome</keyword>
<evidence type="ECO:0008006" key="3">
    <source>
        <dbReference type="Google" id="ProtNLM"/>
    </source>
</evidence>
<dbReference type="Gene3D" id="2.60.40.3960">
    <property type="entry name" value="Velvet domain"/>
    <property type="match status" value="1"/>
</dbReference>
<sequence>MTRDHQHTEYSLTLEIPPPPTIFSETVFPLPVIVAISTPDITKGRARQYLVAHASLRNHTGSSPVPVLRGNLTSCVACFDSNSNTGYAVFSGLKITEPRQYMLRILLGAATPSGVIIRQYVDSEVFQVQENSPTRHRPTPAHMAVLTRLIAKGLDMEIADVAAFHLGDSPMLSRK</sequence>
<reference evidence="1 2" key="1">
    <citation type="submission" date="2018-02" db="EMBL/GenBank/DDBJ databases">
        <title>The genomes of Aspergillus section Nigri reveals drivers in fungal speciation.</title>
        <authorList>
            <consortium name="DOE Joint Genome Institute"/>
            <person name="Vesth T.C."/>
            <person name="Nybo J."/>
            <person name="Theobald S."/>
            <person name="Brandl J."/>
            <person name="Frisvad J.C."/>
            <person name="Nielsen K.F."/>
            <person name="Lyhne E.K."/>
            <person name="Kogle M.E."/>
            <person name="Kuo A."/>
            <person name="Riley R."/>
            <person name="Clum A."/>
            <person name="Nolan M."/>
            <person name="Lipzen A."/>
            <person name="Salamov A."/>
            <person name="Henrissat B."/>
            <person name="Wiebenga A."/>
            <person name="De vries R.P."/>
            <person name="Grigoriev I.V."/>
            <person name="Mortensen U.H."/>
            <person name="Andersen M.R."/>
            <person name="Baker S.E."/>
        </authorList>
    </citation>
    <scope>NUCLEOTIDE SEQUENCE [LARGE SCALE GENOMIC DNA]</scope>
    <source>
        <strain evidence="1 2">CBS 121057</strain>
    </source>
</reference>
<dbReference type="VEuPathDB" id="FungiDB:BO78DRAFT_309907"/>
<gene>
    <name evidence="1" type="ORF">BO78DRAFT_309907</name>
</gene>
<dbReference type="OrthoDB" id="4493718at2759"/>